<dbReference type="Pfam" id="PF01225">
    <property type="entry name" value="Mur_ligase"/>
    <property type="match status" value="1"/>
</dbReference>
<comment type="caution">
    <text evidence="7">Lacks conserved residue(s) required for the propagation of feature annotation.</text>
</comment>
<dbReference type="GO" id="GO:0005737">
    <property type="term" value="C:cytoplasm"/>
    <property type="evidence" value="ECO:0007669"/>
    <property type="project" value="UniProtKB-SubCell"/>
</dbReference>
<feature type="binding site" evidence="7">
    <location>
        <position position="475"/>
    </location>
    <ligand>
        <name>meso-2,6-diaminopimelate</name>
        <dbReference type="ChEBI" id="CHEBI:57791"/>
    </ligand>
</feature>
<feature type="binding site" evidence="7">
    <location>
        <position position="201"/>
    </location>
    <ligand>
        <name>UDP-N-acetyl-alpha-D-muramoyl-L-alanyl-D-glutamate</name>
        <dbReference type="ChEBI" id="CHEBI:83900"/>
    </ligand>
</feature>
<dbReference type="SUPFAM" id="SSF53623">
    <property type="entry name" value="MurD-like peptide ligases, catalytic domain"/>
    <property type="match status" value="1"/>
</dbReference>
<name>A0A4Q9KFW5_9ACTN</name>
<dbReference type="GO" id="GO:0000287">
    <property type="term" value="F:magnesium ion binding"/>
    <property type="evidence" value="ECO:0007669"/>
    <property type="project" value="UniProtKB-UniRule"/>
</dbReference>
<dbReference type="Pfam" id="PF02875">
    <property type="entry name" value="Mur_ligase_C"/>
    <property type="match status" value="1"/>
</dbReference>
<comment type="caution">
    <text evidence="12">The sequence shown here is derived from an EMBL/GenBank/DDBJ whole genome shotgun (WGS) entry which is preliminary data.</text>
</comment>
<dbReference type="AlphaFoldDB" id="A0A4Q9KFW5"/>
<keyword evidence="3 7" id="KW-0133">Cell shape</keyword>
<feature type="domain" description="Mur ligase C-terminal" evidence="10">
    <location>
        <begin position="346"/>
        <end position="473"/>
    </location>
</feature>
<feature type="binding site" evidence="7">
    <location>
        <begin position="121"/>
        <end position="127"/>
    </location>
    <ligand>
        <name>ATP</name>
        <dbReference type="ChEBI" id="CHEBI:30616"/>
    </ligand>
</feature>
<dbReference type="GO" id="GO:0051301">
    <property type="term" value="P:cell division"/>
    <property type="evidence" value="ECO:0007669"/>
    <property type="project" value="UniProtKB-KW"/>
</dbReference>
<reference evidence="12 13" key="1">
    <citation type="submission" date="2019-01" db="EMBL/GenBank/DDBJ databases">
        <title>Lactibacter flavus gen. nov., sp. nov., a novel bacterium of the family Propionibacteriaceae isolated from raw milk and dairy products.</title>
        <authorList>
            <person name="Huptas C."/>
            <person name="Wenning M."/>
            <person name="Breitenwieser F."/>
            <person name="Doll E."/>
            <person name="Von Neubeck M."/>
            <person name="Busse H.-J."/>
            <person name="Scherer S."/>
        </authorList>
    </citation>
    <scope>NUCLEOTIDE SEQUENCE [LARGE SCALE GENOMIC DNA]</scope>
    <source>
        <strain evidence="12 13">KCTC 33808</strain>
    </source>
</reference>
<dbReference type="Gene3D" id="3.90.190.20">
    <property type="entry name" value="Mur ligase, C-terminal domain"/>
    <property type="match status" value="1"/>
</dbReference>
<dbReference type="PANTHER" id="PTHR23135">
    <property type="entry name" value="MUR LIGASE FAMILY MEMBER"/>
    <property type="match status" value="1"/>
</dbReference>
<dbReference type="GO" id="GO:0005524">
    <property type="term" value="F:ATP binding"/>
    <property type="evidence" value="ECO:0007669"/>
    <property type="project" value="UniProtKB-UniRule"/>
</dbReference>
<keyword evidence="7" id="KW-0067">ATP-binding</keyword>
<feature type="binding site" evidence="7">
    <location>
        <position position="38"/>
    </location>
    <ligand>
        <name>UDP-N-acetyl-alpha-D-muramoyl-L-alanyl-D-glutamate</name>
        <dbReference type="ChEBI" id="CHEBI:83900"/>
    </ligand>
</feature>
<dbReference type="OrthoDB" id="9800958at2"/>
<dbReference type="EMBL" id="SDMQ01000002">
    <property type="protein sequence ID" value="TBT87284.1"/>
    <property type="molecule type" value="Genomic_DNA"/>
</dbReference>
<dbReference type="NCBIfam" id="NF001126">
    <property type="entry name" value="PRK00139.1-4"/>
    <property type="match status" value="1"/>
</dbReference>
<dbReference type="InterPro" id="IPR004101">
    <property type="entry name" value="Mur_ligase_C"/>
</dbReference>
<dbReference type="SUPFAM" id="SSF53244">
    <property type="entry name" value="MurD-like peptide ligases, peptide-binding domain"/>
    <property type="match status" value="1"/>
</dbReference>
<accession>A0A4Q9KFW5</accession>
<dbReference type="InterPro" id="IPR005761">
    <property type="entry name" value="UDP-N-AcMur-Glu-dNH2Pim_ligase"/>
</dbReference>
<evidence type="ECO:0000256" key="5">
    <source>
        <dbReference type="ARBA" id="ARBA00023306"/>
    </source>
</evidence>
<dbReference type="HAMAP" id="MF_00208">
    <property type="entry name" value="MurE"/>
    <property type="match status" value="1"/>
</dbReference>
<keyword evidence="7" id="KW-0963">Cytoplasm</keyword>
<evidence type="ECO:0000313" key="13">
    <source>
        <dbReference type="Proteomes" id="UP000292373"/>
    </source>
</evidence>
<protein>
    <recommendedName>
        <fullName evidence="7">UDP-N-acetylmuramoyl-L-alanyl-D-glutamate--2,6-diaminopimelate ligase</fullName>
        <ecNumber evidence="7">6.3.2.13</ecNumber>
    </recommendedName>
    <alternativeName>
        <fullName evidence="7">Meso-A2pm-adding enzyme</fullName>
    </alternativeName>
    <alternativeName>
        <fullName evidence="7">Meso-diaminopimelate-adding enzyme</fullName>
    </alternativeName>
    <alternativeName>
        <fullName evidence="7">UDP-MurNAc-L-Ala-D-Glu:meso-diaminopimelate ligase</fullName>
    </alternativeName>
    <alternativeName>
        <fullName evidence="7">UDP-MurNAc-tripeptide synthetase</fullName>
    </alternativeName>
    <alternativeName>
        <fullName evidence="7">UDP-N-acetylmuramyl-tripeptide synthetase</fullName>
    </alternativeName>
</protein>
<evidence type="ECO:0000259" key="10">
    <source>
        <dbReference type="Pfam" id="PF02875"/>
    </source>
</evidence>
<dbReference type="Gene3D" id="3.40.1190.10">
    <property type="entry name" value="Mur-like, catalytic domain"/>
    <property type="match status" value="1"/>
</dbReference>
<keyword evidence="2 7" id="KW-0132">Cell division</keyword>
<feature type="binding site" evidence="7">
    <location>
        <begin position="418"/>
        <end position="421"/>
    </location>
    <ligand>
        <name>meso-2,6-diaminopimelate</name>
        <dbReference type="ChEBI" id="CHEBI:57791"/>
    </ligand>
</feature>
<comment type="catalytic activity">
    <reaction evidence="7">
        <text>UDP-N-acetyl-alpha-D-muramoyl-L-alanyl-D-glutamate + meso-2,6-diaminopimelate + ATP = UDP-N-acetyl-alpha-D-muramoyl-L-alanyl-gamma-D-glutamyl-meso-2,6-diaminopimelate + ADP + phosphate + H(+)</text>
        <dbReference type="Rhea" id="RHEA:23676"/>
        <dbReference type="ChEBI" id="CHEBI:15378"/>
        <dbReference type="ChEBI" id="CHEBI:30616"/>
        <dbReference type="ChEBI" id="CHEBI:43474"/>
        <dbReference type="ChEBI" id="CHEBI:57791"/>
        <dbReference type="ChEBI" id="CHEBI:83900"/>
        <dbReference type="ChEBI" id="CHEBI:83905"/>
        <dbReference type="ChEBI" id="CHEBI:456216"/>
        <dbReference type="EC" id="6.3.2.13"/>
    </reaction>
</comment>
<feature type="modified residue" description="N6-carboxylysine" evidence="7">
    <location>
        <position position="233"/>
    </location>
</feature>
<feature type="binding site" evidence="7">
    <location>
        <position position="471"/>
    </location>
    <ligand>
        <name>meso-2,6-diaminopimelate</name>
        <dbReference type="ChEBI" id="CHEBI:57791"/>
    </ligand>
</feature>
<comment type="PTM">
    <text evidence="7">Carboxylation is probably crucial for Mg(2+) binding and, consequently, for the gamma-phosphate positioning of ATP.</text>
</comment>
<comment type="subcellular location">
    <subcellularLocation>
        <location evidence="7 8">Cytoplasm</location>
    </subcellularLocation>
</comment>
<feature type="domain" description="Mur ligase central" evidence="11">
    <location>
        <begin position="119"/>
        <end position="324"/>
    </location>
</feature>
<evidence type="ECO:0000256" key="4">
    <source>
        <dbReference type="ARBA" id="ARBA00022984"/>
    </source>
</evidence>
<keyword evidence="7 12" id="KW-0436">Ligase</keyword>
<dbReference type="InterPro" id="IPR013221">
    <property type="entry name" value="Mur_ligase_cen"/>
</dbReference>
<evidence type="ECO:0000256" key="6">
    <source>
        <dbReference type="ARBA" id="ARBA00023316"/>
    </source>
</evidence>
<dbReference type="InterPro" id="IPR036615">
    <property type="entry name" value="Mur_ligase_C_dom_sf"/>
</dbReference>
<feature type="short sequence motif" description="Meso-diaminopimelate recognition motif" evidence="7">
    <location>
        <begin position="418"/>
        <end position="421"/>
    </location>
</feature>
<evidence type="ECO:0000256" key="1">
    <source>
        <dbReference type="ARBA" id="ARBA00005898"/>
    </source>
</evidence>
<comment type="cofactor">
    <cofactor evidence="7">
        <name>Mg(2+)</name>
        <dbReference type="ChEBI" id="CHEBI:18420"/>
    </cofactor>
</comment>
<keyword evidence="6 7" id="KW-0961">Cell wall biogenesis/degradation</keyword>
<feature type="binding site" evidence="7">
    <location>
        <position position="394"/>
    </location>
    <ligand>
        <name>meso-2,6-diaminopimelate</name>
        <dbReference type="ChEBI" id="CHEBI:57791"/>
    </ligand>
</feature>
<dbReference type="NCBIfam" id="TIGR01085">
    <property type="entry name" value="murE"/>
    <property type="match status" value="1"/>
</dbReference>
<dbReference type="GO" id="GO:0071555">
    <property type="term" value="P:cell wall organization"/>
    <property type="evidence" value="ECO:0007669"/>
    <property type="project" value="UniProtKB-KW"/>
</dbReference>
<dbReference type="Gene3D" id="3.40.1390.10">
    <property type="entry name" value="MurE/MurF, N-terminal domain"/>
    <property type="match status" value="1"/>
</dbReference>
<keyword evidence="7" id="KW-0460">Magnesium</keyword>
<evidence type="ECO:0000256" key="2">
    <source>
        <dbReference type="ARBA" id="ARBA00022618"/>
    </source>
</evidence>
<dbReference type="InterPro" id="IPR000713">
    <property type="entry name" value="Mur_ligase_N"/>
</dbReference>
<proteinExistence type="inferred from homology"/>
<feature type="binding site" evidence="7">
    <location>
        <position position="36"/>
    </location>
    <ligand>
        <name>UDP-N-acetyl-alpha-D-muramoyl-L-alanyl-D-glutamate</name>
        <dbReference type="ChEBI" id="CHEBI:83900"/>
    </ligand>
</feature>
<gene>
    <name evidence="7" type="primary">murE</name>
    <name evidence="12" type="ORF">ET989_02945</name>
</gene>
<dbReference type="GO" id="GO:0008765">
    <property type="term" value="F:UDP-N-acetylmuramoylalanyl-D-glutamate-2,6-diaminopimelate ligase activity"/>
    <property type="evidence" value="ECO:0007669"/>
    <property type="project" value="UniProtKB-UniRule"/>
</dbReference>
<dbReference type="GO" id="GO:0008360">
    <property type="term" value="P:regulation of cell shape"/>
    <property type="evidence" value="ECO:0007669"/>
    <property type="project" value="UniProtKB-KW"/>
</dbReference>
<comment type="function">
    <text evidence="7">Catalyzes the addition of meso-diaminopimelic acid to the nucleotide precursor UDP-N-acetylmuramoyl-L-alanyl-D-glutamate (UMAG) in the biosynthesis of bacterial cell-wall peptidoglycan.</text>
</comment>
<evidence type="ECO:0000259" key="9">
    <source>
        <dbReference type="Pfam" id="PF01225"/>
    </source>
</evidence>
<feature type="binding site" evidence="7">
    <location>
        <position position="193"/>
    </location>
    <ligand>
        <name>UDP-N-acetyl-alpha-D-muramoyl-L-alanyl-D-glutamate</name>
        <dbReference type="ChEBI" id="CHEBI:83900"/>
    </ligand>
</feature>
<sequence length="499" mass="50814">MRPVTTDTVLRPAAAPGVPLAQLVPGASGVLTGVALDSRQVRPGDLYVGLPGATTHGARFAAQAQASGALALLTDAAGTALAADTSLPVLTVDDPRAAMAALAADVYGRPGDAVDLFGVTGTNGKTSVTFLLEAALTALGRSVGTVGTIGFRVAGRPLPGTRTTITTPESPDLQALLAVMREAGADTIAMEVSSHALALHRVDALTFGAAAFTMFGQDHLEFHHTLEEYFAAKTALFLDGHTRNAVVNTDDAWGRRLADLVHADGTARLVTTLAEDADLRVLSAEPRGAGGSLVTLAHPGGTTRFELSMLGSFNVANAVTALGLVHAAGLDVDAAAAGLADAQVPGRMQRIDLGPHAPHAVVDFAHTPQAVAAALAALPATGRRIAVLGAGGDRDTTKRGPMGRAAAEASDVVVVTDDNPRSEEPAAIRAAVLAGARAVAGTEVIDGGDRRAAIRTALRLARPGDWVAVLGKGHETGQDIGGNVTPFDDAAVIRDTWDD</sequence>
<dbReference type="InterPro" id="IPR036565">
    <property type="entry name" value="Mur-like_cat_sf"/>
</dbReference>
<dbReference type="Proteomes" id="UP000292373">
    <property type="component" value="Unassembled WGS sequence"/>
</dbReference>
<dbReference type="EC" id="6.3.2.13" evidence="7"/>
<keyword evidence="5 7" id="KW-0131">Cell cycle</keyword>
<evidence type="ECO:0000313" key="12">
    <source>
        <dbReference type="EMBL" id="TBT87284.1"/>
    </source>
</evidence>
<evidence type="ECO:0000256" key="7">
    <source>
        <dbReference type="HAMAP-Rule" id="MF_00208"/>
    </source>
</evidence>
<dbReference type="UniPathway" id="UPA00219"/>
<comment type="similarity">
    <text evidence="1 7">Belongs to the MurCDEF family. MurE subfamily.</text>
</comment>
<dbReference type="RefSeq" id="WP_131167070.1">
    <property type="nucleotide sequence ID" value="NZ_SDMQ01000002.1"/>
</dbReference>
<keyword evidence="4 7" id="KW-0573">Peptidoglycan synthesis</keyword>
<feature type="domain" description="Mur ligase N-terminal catalytic" evidence="9">
    <location>
        <begin position="32"/>
        <end position="107"/>
    </location>
</feature>
<evidence type="ECO:0000256" key="8">
    <source>
        <dbReference type="RuleBase" id="RU004135"/>
    </source>
</evidence>
<feature type="binding site" evidence="7">
    <location>
        <begin position="166"/>
        <end position="167"/>
    </location>
    <ligand>
        <name>UDP-N-acetyl-alpha-D-muramoyl-L-alanyl-D-glutamate</name>
        <dbReference type="ChEBI" id="CHEBI:83900"/>
    </ligand>
</feature>
<comment type="pathway">
    <text evidence="7 8">Cell wall biogenesis; peptidoglycan biosynthesis.</text>
</comment>
<dbReference type="PANTHER" id="PTHR23135:SF4">
    <property type="entry name" value="UDP-N-ACETYLMURAMOYL-L-ALANYL-D-GLUTAMATE--2,6-DIAMINOPIMELATE LIGASE MURE HOMOLOG, CHLOROPLASTIC"/>
    <property type="match status" value="1"/>
</dbReference>
<evidence type="ECO:0000259" key="11">
    <source>
        <dbReference type="Pfam" id="PF08245"/>
    </source>
</evidence>
<dbReference type="InterPro" id="IPR035911">
    <property type="entry name" value="MurE/MurF_N"/>
</dbReference>
<dbReference type="Pfam" id="PF08245">
    <property type="entry name" value="Mur_ligase_M"/>
    <property type="match status" value="1"/>
</dbReference>
<keyword evidence="13" id="KW-1185">Reference proteome</keyword>
<dbReference type="GO" id="GO:0009252">
    <property type="term" value="P:peptidoglycan biosynthetic process"/>
    <property type="evidence" value="ECO:0007669"/>
    <property type="project" value="UniProtKB-UniRule"/>
</dbReference>
<evidence type="ECO:0000256" key="3">
    <source>
        <dbReference type="ARBA" id="ARBA00022960"/>
    </source>
</evidence>
<organism evidence="12 13">
    <name type="scientific">Propioniciclava sinopodophylli</name>
    <dbReference type="NCBI Taxonomy" id="1837344"/>
    <lineage>
        <taxon>Bacteria</taxon>
        <taxon>Bacillati</taxon>
        <taxon>Actinomycetota</taxon>
        <taxon>Actinomycetes</taxon>
        <taxon>Propionibacteriales</taxon>
        <taxon>Propionibacteriaceae</taxon>
        <taxon>Propioniciclava</taxon>
    </lineage>
</organism>
<dbReference type="SUPFAM" id="SSF63418">
    <property type="entry name" value="MurE/MurF N-terminal domain"/>
    <property type="match status" value="1"/>
</dbReference>
<keyword evidence="7" id="KW-0547">Nucleotide-binding</keyword>
<dbReference type="NCBIfam" id="NF001124">
    <property type="entry name" value="PRK00139.1-2"/>
    <property type="match status" value="1"/>
</dbReference>